<evidence type="ECO:0000256" key="2">
    <source>
        <dbReference type="PROSITE-ProRule" id="PRU01091"/>
    </source>
</evidence>
<dbReference type="SMART" id="SM00862">
    <property type="entry name" value="Trans_reg_C"/>
    <property type="match status" value="1"/>
</dbReference>
<keyword evidence="3" id="KW-0812">Transmembrane</keyword>
<evidence type="ECO:0000256" key="3">
    <source>
        <dbReference type="SAM" id="Phobius"/>
    </source>
</evidence>
<keyword evidence="6" id="KW-1185">Reference proteome</keyword>
<accession>A0A5N0TI17</accession>
<evidence type="ECO:0000259" key="4">
    <source>
        <dbReference type="PROSITE" id="PS51755"/>
    </source>
</evidence>
<dbReference type="InterPro" id="IPR036388">
    <property type="entry name" value="WH-like_DNA-bd_sf"/>
</dbReference>
<dbReference type="InterPro" id="IPR001867">
    <property type="entry name" value="OmpR/PhoB-type_DNA-bd"/>
</dbReference>
<dbReference type="RefSeq" id="WP_150862479.1">
    <property type="nucleotide sequence ID" value="NZ_VYXP01000001.1"/>
</dbReference>
<dbReference type="CDD" id="cd00383">
    <property type="entry name" value="trans_reg_C"/>
    <property type="match status" value="1"/>
</dbReference>
<feature type="domain" description="OmpR/PhoB-type" evidence="4">
    <location>
        <begin position="4"/>
        <end position="101"/>
    </location>
</feature>
<protein>
    <recommendedName>
        <fullName evidence="4">OmpR/PhoB-type domain-containing protein</fullName>
    </recommendedName>
</protein>
<reference evidence="5 6" key="1">
    <citation type="submission" date="2019-09" db="EMBL/GenBank/DDBJ databases">
        <title>Wenzhouxiangella sp. Genome sequencing and assembly.</title>
        <authorList>
            <person name="Zhang R."/>
        </authorList>
    </citation>
    <scope>NUCLEOTIDE SEQUENCE [LARGE SCALE GENOMIC DNA]</scope>
    <source>
        <strain evidence="5 6">W260</strain>
    </source>
</reference>
<gene>
    <name evidence="5" type="ORF">F3N42_00865</name>
</gene>
<keyword evidence="3" id="KW-0472">Membrane</keyword>
<dbReference type="Gene3D" id="1.10.10.10">
    <property type="entry name" value="Winged helix-like DNA-binding domain superfamily/Winged helix DNA-binding domain"/>
    <property type="match status" value="1"/>
</dbReference>
<dbReference type="EMBL" id="VYXP01000001">
    <property type="protein sequence ID" value="KAA9134128.1"/>
    <property type="molecule type" value="Genomic_DNA"/>
</dbReference>
<keyword evidence="1 2" id="KW-0238">DNA-binding</keyword>
<dbReference type="AlphaFoldDB" id="A0A5N0TI17"/>
<comment type="caution">
    <text evidence="5">The sequence shown here is derived from an EMBL/GenBank/DDBJ whole genome shotgun (WGS) entry which is preliminary data.</text>
</comment>
<dbReference type="Gene3D" id="1.25.40.10">
    <property type="entry name" value="Tetratricopeptide repeat domain"/>
    <property type="match status" value="1"/>
</dbReference>
<dbReference type="Pfam" id="PF00486">
    <property type="entry name" value="Trans_reg_C"/>
    <property type="match status" value="1"/>
</dbReference>
<sequence length="701" mass="77924">MDQAATHAFGPWRFDALTGDLSTADSTTRLEPQVARLLAFFLDHQDVLQTRDDLIDGAWDGRLVSDHAINRCISILRHTLTPDDRNAYIETVVRRGFVSHFPPAETEVTRPETTPSTQRRTRRGMAARVVLVVLIAVAAVVIERAWPPEAPPARPFSATDTPLIAVLPFMTTSLDEDSEFLAKGMHDDLLTRLAQLQSLRVVSRTSVQGYRGTERNIREIGRALRADAILEGGIQRSGDNVRINMQLIDARDDSHLWAGQYDRQLSATNLFTVQSEITEAVSTALHTQLTEQDSSQLKLLPTDNMAAYRAWHQALQVRFNNGMGDPAYREYLEAAVELDPGFVRAWAELVGVISYTGFEKGETSAIAHLNGLLERIRKLSPGSAEHLLAQTYYTYYTLRDYPLAGDLVRQVRGMHPNDPQVLELQSWIQRRLGDFDGKAESVRLASVLDPMNPYWNLALSASLMVTHRYDEALDAINYAAFRTVELDYTQALLSLRDTGDLAGLPGALSAIEREHGDTLMADLHWNAAIGARDYEGALEVIDAFESGSAGAQAWTHHPWPEPTLAHMVTLWFMGDTEGLQPLLAEARERLGIDEITPQTDEYDVMNLAYLAAIDGDQSETERLVRAWQRKASQDLANLANNTDYACRVLGMAGATAATVQCLRDGLDGPSMVMPFMEPHLPFYDAIREAPAFVTLVNSLDD</sequence>
<evidence type="ECO:0000313" key="6">
    <source>
        <dbReference type="Proteomes" id="UP000325372"/>
    </source>
</evidence>
<dbReference type="PROSITE" id="PS51755">
    <property type="entry name" value="OMPR_PHOB"/>
    <property type="match status" value="1"/>
</dbReference>
<evidence type="ECO:0000256" key="1">
    <source>
        <dbReference type="ARBA" id="ARBA00023125"/>
    </source>
</evidence>
<dbReference type="GO" id="GO:0003677">
    <property type="term" value="F:DNA binding"/>
    <property type="evidence" value="ECO:0007669"/>
    <property type="project" value="UniProtKB-UniRule"/>
</dbReference>
<dbReference type="GO" id="GO:0006355">
    <property type="term" value="P:regulation of DNA-templated transcription"/>
    <property type="evidence" value="ECO:0007669"/>
    <property type="project" value="InterPro"/>
</dbReference>
<feature type="transmembrane region" description="Helical" evidence="3">
    <location>
        <begin position="125"/>
        <end position="146"/>
    </location>
</feature>
<dbReference type="InterPro" id="IPR016032">
    <property type="entry name" value="Sig_transdc_resp-reg_C-effctor"/>
</dbReference>
<dbReference type="SUPFAM" id="SSF46894">
    <property type="entry name" value="C-terminal effector domain of the bipartite response regulators"/>
    <property type="match status" value="1"/>
</dbReference>
<name>A0A5N0TI17_9GAMM</name>
<dbReference type="Proteomes" id="UP000325372">
    <property type="component" value="Unassembled WGS sequence"/>
</dbReference>
<evidence type="ECO:0000313" key="5">
    <source>
        <dbReference type="EMBL" id="KAA9134128.1"/>
    </source>
</evidence>
<proteinExistence type="predicted"/>
<dbReference type="SUPFAM" id="SSF48452">
    <property type="entry name" value="TPR-like"/>
    <property type="match status" value="1"/>
</dbReference>
<organism evidence="5 6">
    <name type="scientific">Marinihelvus fidelis</name>
    <dbReference type="NCBI Taxonomy" id="2613842"/>
    <lineage>
        <taxon>Bacteria</taxon>
        <taxon>Pseudomonadati</taxon>
        <taxon>Pseudomonadota</taxon>
        <taxon>Gammaproteobacteria</taxon>
        <taxon>Chromatiales</taxon>
        <taxon>Wenzhouxiangellaceae</taxon>
        <taxon>Marinihelvus</taxon>
    </lineage>
</organism>
<keyword evidence="3" id="KW-1133">Transmembrane helix</keyword>
<dbReference type="Gene3D" id="3.40.50.10610">
    <property type="entry name" value="ABC-type transport auxiliary lipoprotein component"/>
    <property type="match status" value="1"/>
</dbReference>
<dbReference type="InterPro" id="IPR011990">
    <property type="entry name" value="TPR-like_helical_dom_sf"/>
</dbReference>
<feature type="DNA-binding region" description="OmpR/PhoB-type" evidence="2">
    <location>
        <begin position="4"/>
        <end position="101"/>
    </location>
</feature>
<dbReference type="GO" id="GO:0000160">
    <property type="term" value="P:phosphorelay signal transduction system"/>
    <property type="evidence" value="ECO:0007669"/>
    <property type="project" value="InterPro"/>
</dbReference>